<evidence type="ECO:0000256" key="11">
    <source>
        <dbReference type="PIRNR" id="PIRNR006268"/>
    </source>
</evidence>
<evidence type="ECO:0000256" key="9">
    <source>
        <dbReference type="ARBA" id="ARBA00031306"/>
    </source>
</evidence>
<dbReference type="PANTHER" id="PTHR30040">
    <property type="entry name" value="THIAMINE BIOSYNTHESIS LIPOPROTEIN APBE"/>
    <property type="match status" value="1"/>
</dbReference>
<evidence type="ECO:0000256" key="5">
    <source>
        <dbReference type="ARBA" id="ARBA00022723"/>
    </source>
</evidence>
<dbReference type="PROSITE" id="PS51318">
    <property type="entry name" value="TAT"/>
    <property type="match status" value="1"/>
</dbReference>
<dbReference type="EMBL" id="CP014229">
    <property type="protein sequence ID" value="AMD91186.1"/>
    <property type="molecule type" value="Genomic_DNA"/>
</dbReference>
<keyword evidence="7 11" id="KW-0460">Magnesium</keyword>
<dbReference type="AlphaFoldDB" id="A0A109W4Z1"/>
<evidence type="ECO:0000256" key="6">
    <source>
        <dbReference type="ARBA" id="ARBA00022827"/>
    </source>
</evidence>
<keyword evidence="4 11" id="KW-0808">Transferase</keyword>
<evidence type="ECO:0000256" key="1">
    <source>
        <dbReference type="ARBA" id="ARBA00011955"/>
    </source>
</evidence>
<dbReference type="PIRSF" id="PIRSF006268">
    <property type="entry name" value="ApbE"/>
    <property type="match status" value="1"/>
</dbReference>
<comment type="catalytic activity">
    <reaction evidence="10 11">
        <text>L-threonyl-[protein] + FAD = FMN-L-threonyl-[protein] + AMP + H(+)</text>
        <dbReference type="Rhea" id="RHEA:36847"/>
        <dbReference type="Rhea" id="RHEA-COMP:11060"/>
        <dbReference type="Rhea" id="RHEA-COMP:11061"/>
        <dbReference type="ChEBI" id="CHEBI:15378"/>
        <dbReference type="ChEBI" id="CHEBI:30013"/>
        <dbReference type="ChEBI" id="CHEBI:57692"/>
        <dbReference type="ChEBI" id="CHEBI:74257"/>
        <dbReference type="ChEBI" id="CHEBI:456215"/>
        <dbReference type="EC" id="2.7.1.180"/>
    </reaction>
</comment>
<dbReference type="InterPro" id="IPR003374">
    <property type="entry name" value="ApbE-like_sf"/>
</dbReference>
<keyword evidence="6 11" id="KW-0274">FAD</keyword>
<evidence type="ECO:0000256" key="8">
    <source>
        <dbReference type="ARBA" id="ARBA00023014"/>
    </source>
</evidence>
<organism evidence="13 14">
    <name type="scientific">Desulfovibrio fairfieldensis</name>
    <dbReference type="NCBI Taxonomy" id="44742"/>
    <lineage>
        <taxon>Bacteria</taxon>
        <taxon>Pseudomonadati</taxon>
        <taxon>Thermodesulfobacteriota</taxon>
        <taxon>Desulfovibrionia</taxon>
        <taxon>Desulfovibrionales</taxon>
        <taxon>Desulfovibrionaceae</taxon>
        <taxon>Desulfovibrio</taxon>
    </lineage>
</organism>
<dbReference type="Pfam" id="PF02424">
    <property type="entry name" value="ApbE"/>
    <property type="match status" value="1"/>
</dbReference>
<feature type="binding site" evidence="12">
    <location>
        <position position="305"/>
    </location>
    <ligand>
        <name>Mg(2+)</name>
        <dbReference type="ChEBI" id="CHEBI:18420"/>
    </ligand>
</feature>
<protein>
    <recommendedName>
        <fullName evidence="2 11">FAD:protein FMN transferase</fullName>
        <ecNumber evidence="1 11">2.7.1.180</ecNumber>
    </recommendedName>
    <alternativeName>
        <fullName evidence="9 11">Flavin transferase</fullName>
    </alternativeName>
</protein>
<evidence type="ECO:0000256" key="2">
    <source>
        <dbReference type="ARBA" id="ARBA00016337"/>
    </source>
</evidence>
<keyword evidence="8" id="KW-0408">Iron</keyword>
<dbReference type="GO" id="GO:0046872">
    <property type="term" value="F:metal ion binding"/>
    <property type="evidence" value="ECO:0007669"/>
    <property type="project" value="UniProtKB-UniRule"/>
</dbReference>
<feature type="binding site" evidence="12">
    <location>
        <position position="309"/>
    </location>
    <ligand>
        <name>Mg(2+)</name>
        <dbReference type="ChEBI" id="CHEBI:18420"/>
    </ligand>
</feature>
<name>A0A109W4Z1_9BACT</name>
<keyword evidence="14" id="KW-1185">Reference proteome</keyword>
<dbReference type="RefSeq" id="WP_062254234.1">
    <property type="nucleotide sequence ID" value="NZ_CP014229.1"/>
</dbReference>
<dbReference type="InterPro" id="IPR024932">
    <property type="entry name" value="ApbE"/>
</dbReference>
<dbReference type="EC" id="2.7.1.180" evidence="1 11"/>
<reference evidence="14" key="1">
    <citation type="submission" date="2016-02" db="EMBL/GenBank/DDBJ databases">
        <authorList>
            <person name="Holder M.E."/>
            <person name="Ajami N.J."/>
            <person name="Petrosino J.F."/>
        </authorList>
    </citation>
    <scope>NUCLEOTIDE SEQUENCE [LARGE SCALE GENOMIC DNA]</scope>
    <source>
        <strain evidence="14">CCUG 45958</strain>
    </source>
</reference>
<gene>
    <name evidence="13" type="ORF">AXF13_14220</name>
</gene>
<dbReference type="PANTHER" id="PTHR30040:SF2">
    <property type="entry name" value="FAD:PROTEIN FMN TRANSFERASE"/>
    <property type="match status" value="1"/>
</dbReference>
<sequence>MPSIYSRRHFLRAALLSGGALTAATLTPALLPLAARAGGLLPGGAPAEPLQQTSLFMGTMVSISVAQVEPGRAEEGMARAFALGRRMADVFTRFDASSPVGALNADGALSDTPPELNALLQRAMRVGRLTGGAFDVTVLPLLRLLDAHRNPTGSLRLAEGELRETLELVGAEHLEASGKALRFMRSGMGLTLDGIAKGHIAEAMSRELAAAGCPDHLVNAGGDMVARGRKAPDAPWRVAVEDPQKRGKYPQVVELPAGGAIATSGGYEVFYDAAQSHSHLVSPATGQSPALASVTVTAPEGLMADALATALSVMPPREALALADALPGCACCLLRRDGLARVSGRWQGRPV</sequence>
<proteinExistence type="inferred from homology"/>
<keyword evidence="8" id="KW-0411">Iron-sulfur</keyword>
<evidence type="ECO:0000313" key="13">
    <source>
        <dbReference type="EMBL" id="AMD91186.1"/>
    </source>
</evidence>
<dbReference type="GO" id="GO:0051536">
    <property type="term" value="F:iron-sulfur cluster binding"/>
    <property type="evidence" value="ECO:0007669"/>
    <property type="project" value="UniProtKB-KW"/>
</dbReference>
<keyword evidence="3 11" id="KW-0285">Flavoprotein</keyword>
<evidence type="ECO:0000256" key="12">
    <source>
        <dbReference type="PIRSR" id="PIRSR006268-2"/>
    </source>
</evidence>
<dbReference type="Gene3D" id="3.10.520.10">
    <property type="entry name" value="ApbE-like domains"/>
    <property type="match status" value="1"/>
</dbReference>
<evidence type="ECO:0000256" key="10">
    <source>
        <dbReference type="ARBA" id="ARBA00048540"/>
    </source>
</evidence>
<feature type="binding site" evidence="12">
    <location>
        <position position="194"/>
    </location>
    <ligand>
        <name>Mg(2+)</name>
        <dbReference type="ChEBI" id="CHEBI:18420"/>
    </ligand>
</feature>
<evidence type="ECO:0000256" key="4">
    <source>
        <dbReference type="ARBA" id="ARBA00022679"/>
    </source>
</evidence>
<comment type="similarity">
    <text evidence="11">Belongs to the ApbE family.</text>
</comment>
<dbReference type="InterPro" id="IPR006311">
    <property type="entry name" value="TAT_signal"/>
</dbReference>
<comment type="cofactor">
    <cofactor evidence="12">
        <name>Mg(2+)</name>
        <dbReference type="ChEBI" id="CHEBI:18420"/>
    </cofactor>
    <cofactor evidence="12">
        <name>Mn(2+)</name>
        <dbReference type="ChEBI" id="CHEBI:29035"/>
    </cofactor>
    <text evidence="12">Magnesium. Can also use manganese.</text>
</comment>
<dbReference type="STRING" id="44742.AXF13_14220"/>
<evidence type="ECO:0000256" key="3">
    <source>
        <dbReference type="ARBA" id="ARBA00022630"/>
    </source>
</evidence>
<keyword evidence="5 11" id="KW-0479">Metal-binding</keyword>
<dbReference type="KEGG" id="dfi:AXF13_14220"/>
<evidence type="ECO:0000313" key="14">
    <source>
        <dbReference type="Proteomes" id="UP000069241"/>
    </source>
</evidence>
<dbReference type="SUPFAM" id="SSF143631">
    <property type="entry name" value="ApbE-like"/>
    <property type="match status" value="1"/>
</dbReference>
<evidence type="ECO:0000256" key="7">
    <source>
        <dbReference type="ARBA" id="ARBA00022842"/>
    </source>
</evidence>
<dbReference type="GO" id="GO:0016740">
    <property type="term" value="F:transferase activity"/>
    <property type="evidence" value="ECO:0007669"/>
    <property type="project" value="UniProtKB-UniRule"/>
</dbReference>
<dbReference type="Proteomes" id="UP000069241">
    <property type="component" value="Chromosome"/>
</dbReference>
<accession>A0A109W4Z1</accession>